<proteinExistence type="predicted"/>
<evidence type="ECO:0000313" key="6">
    <source>
        <dbReference type="EMBL" id="NMO17877.1"/>
    </source>
</evidence>
<reference evidence="6 7" key="1">
    <citation type="submission" date="2020-04" db="EMBL/GenBank/DDBJ databases">
        <title>Draft genome of Pyxidicoccus fallax type strain.</title>
        <authorList>
            <person name="Whitworth D.E."/>
        </authorList>
    </citation>
    <scope>NUCLEOTIDE SEQUENCE [LARGE SCALE GENOMIC DNA]</scope>
    <source>
        <strain evidence="6 7">DSM 14698</strain>
    </source>
</reference>
<dbReference type="PROSITE" id="PS51257">
    <property type="entry name" value="PROKAR_LIPOPROTEIN"/>
    <property type="match status" value="1"/>
</dbReference>
<dbReference type="AlphaFoldDB" id="A0A848LJF4"/>
<sequence>MQGRRWGWVWAAVGLVGWMGCGSAAEAPDGADVAQEDDAREPPAQVSPESDMGLAVSALDSAWTADLRYAPEADATVAANAPGTPLGTDIRLTVDGDPARRAYLRFRLQGLRGRVARATLRLFAKDAMAAGMKVYVAGSDWREGTLHWDNAPAPTGEPVAVAGAVADEAWLELDVSAAIRGDGDLTLVLTSDATDGGVFVSRESGHYMNTPQLLVSLDVDEPCLVGGAPPVVPGESCAYRGNGVAGTTAGWFAVGGSGSELLSAVGALGSDLVVAGEYSTPYDTVADFGGEPLPGTNGFAVARLGPDGTHVWSRGFPSRLPDGPRVRFASLEDADVSRSGTIALLGSYEGQPDFGAGPLPPGTAHQQALFLMQLGPDGQTRWSRGFQAVRAPGDSRPMTLWPHAIATEPSGDITVLGTFAGAVDLGGGWLVSAATVSPENDFPPRALFLARFSRDGQHVWSRKMGFVPGLESPYVTPINPPALAVDAAGNVIVGGSLIPGTDLGGGHAPGLVWHTPFVVRYSARGEWQWERLLTGAGGGVTAVATAGNRVYFSGNFLRRIRFAGEEYFKDVSYAPFVGAVDAGGEDVWLRTLGYTSPNDARQAMTVDAEGNVVFTNRIGQDRSAGGGVLRAGRLVASYGPDGEHRWSRTLSVNVWDSQLTRLESGELLLGSTMARSGTVEGTTYSPGSRNLVLMRLRP</sequence>
<comment type="caution">
    <text evidence="6">The sequence shown here is derived from an EMBL/GenBank/DDBJ whole genome shotgun (WGS) entry which is preliminary data.</text>
</comment>
<dbReference type="RefSeq" id="WP_169347157.1">
    <property type="nucleotide sequence ID" value="NZ_JABBJJ010000113.1"/>
</dbReference>
<feature type="region of interest" description="Disordered" evidence="4">
    <location>
        <begin position="26"/>
        <end position="51"/>
    </location>
</feature>
<evidence type="ECO:0000256" key="1">
    <source>
        <dbReference type="ARBA" id="ARBA00004613"/>
    </source>
</evidence>
<evidence type="ECO:0000256" key="3">
    <source>
        <dbReference type="ARBA" id="ARBA00022729"/>
    </source>
</evidence>
<dbReference type="PANTHER" id="PTHR35580">
    <property type="entry name" value="CELL SURFACE GLYCOPROTEIN (S-LAYER PROTEIN)-LIKE PROTEIN"/>
    <property type="match status" value="1"/>
</dbReference>
<dbReference type="PANTHER" id="PTHR35580:SF1">
    <property type="entry name" value="PHYTASE-LIKE DOMAIN-CONTAINING PROTEIN"/>
    <property type="match status" value="1"/>
</dbReference>
<evidence type="ECO:0000313" key="7">
    <source>
        <dbReference type="Proteomes" id="UP000518300"/>
    </source>
</evidence>
<accession>A0A848LJF4</accession>
<evidence type="ECO:0000256" key="4">
    <source>
        <dbReference type="SAM" id="MobiDB-lite"/>
    </source>
</evidence>
<comment type="subcellular location">
    <subcellularLocation>
        <location evidence="1">Secreted</location>
    </subcellularLocation>
</comment>
<dbReference type="NCBIfam" id="NF033679">
    <property type="entry name" value="DNRLRE_dom"/>
    <property type="match status" value="1"/>
</dbReference>
<keyword evidence="2" id="KW-0964">Secreted</keyword>
<dbReference type="InterPro" id="IPR055372">
    <property type="entry name" value="CBM96"/>
</dbReference>
<dbReference type="GO" id="GO:0005576">
    <property type="term" value="C:extracellular region"/>
    <property type="evidence" value="ECO:0007669"/>
    <property type="project" value="UniProtKB-SubCell"/>
</dbReference>
<keyword evidence="3" id="KW-0732">Signal</keyword>
<dbReference type="Gene3D" id="2.80.10.50">
    <property type="match status" value="1"/>
</dbReference>
<dbReference type="Pfam" id="PF24517">
    <property type="entry name" value="CBM96"/>
    <property type="match status" value="1"/>
</dbReference>
<evidence type="ECO:0000256" key="2">
    <source>
        <dbReference type="ARBA" id="ARBA00022525"/>
    </source>
</evidence>
<name>A0A848LJF4_9BACT</name>
<organism evidence="6 7">
    <name type="scientific">Pyxidicoccus fallax</name>
    <dbReference type="NCBI Taxonomy" id="394095"/>
    <lineage>
        <taxon>Bacteria</taxon>
        <taxon>Pseudomonadati</taxon>
        <taxon>Myxococcota</taxon>
        <taxon>Myxococcia</taxon>
        <taxon>Myxococcales</taxon>
        <taxon>Cystobacterineae</taxon>
        <taxon>Myxococcaceae</taxon>
        <taxon>Pyxidicoccus</taxon>
    </lineage>
</organism>
<evidence type="ECO:0000259" key="5">
    <source>
        <dbReference type="Pfam" id="PF24517"/>
    </source>
</evidence>
<dbReference type="Proteomes" id="UP000518300">
    <property type="component" value="Unassembled WGS sequence"/>
</dbReference>
<feature type="domain" description="Carbohydrate-binding module family 96" evidence="5">
    <location>
        <begin position="68"/>
        <end position="216"/>
    </location>
</feature>
<gene>
    <name evidence="6" type="ORF">HG543_23900</name>
</gene>
<dbReference type="EMBL" id="JABBJJ010000113">
    <property type="protein sequence ID" value="NMO17877.1"/>
    <property type="molecule type" value="Genomic_DNA"/>
</dbReference>
<dbReference type="InterPro" id="IPR052918">
    <property type="entry name" value="Motility_Chemotaxis_Reg"/>
</dbReference>
<protein>
    <submittedName>
        <fullName evidence="6">DNRLRE domain-containing protein</fullName>
    </submittedName>
</protein>
<keyword evidence="7" id="KW-1185">Reference proteome</keyword>